<reference evidence="1 2" key="1">
    <citation type="submission" date="2014-04" db="EMBL/GenBank/DDBJ databases">
        <title>Genome assembly of Hyalangium minutum DSM 14724.</title>
        <authorList>
            <person name="Sharma G."/>
            <person name="Subramanian S."/>
        </authorList>
    </citation>
    <scope>NUCLEOTIDE SEQUENCE [LARGE SCALE GENOMIC DNA]</scope>
    <source>
        <strain evidence="1 2">DSM 14724</strain>
    </source>
</reference>
<dbReference type="PANTHER" id="PTHR35370">
    <property type="entry name" value="CYTOPLASMIC PROTEIN-RELATED-RELATED"/>
    <property type="match status" value="1"/>
</dbReference>
<dbReference type="Proteomes" id="UP000028725">
    <property type="component" value="Unassembled WGS sequence"/>
</dbReference>
<keyword evidence="2" id="KW-1185">Reference proteome</keyword>
<evidence type="ECO:0008006" key="3">
    <source>
        <dbReference type="Google" id="ProtNLM"/>
    </source>
</evidence>
<dbReference type="InterPro" id="IPR010272">
    <property type="entry name" value="T6SS_TssF"/>
</dbReference>
<dbReference type="PANTHER" id="PTHR35370:SF1">
    <property type="entry name" value="TYPE VI SECRETION SYSTEM COMPONENT TSSF1"/>
    <property type="match status" value="1"/>
</dbReference>
<dbReference type="EMBL" id="JMCB01000019">
    <property type="protein sequence ID" value="KFE63043.1"/>
    <property type="molecule type" value="Genomic_DNA"/>
</dbReference>
<organism evidence="1 2">
    <name type="scientific">Hyalangium minutum</name>
    <dbReference type="NCBI Taxonomy" id="394096"/>
    <lineage>
        <taxon>Bacteria</taxon>
        <taxon>Pseudomonadati</taxon>
        <taxon>Myxococcota</taxon>
        <taxon>Myxococcia</taxon>
        <taxon>Myxococcales</taxon>
        <taxon>Cystobacterineae</taxon>
        <taxon>Archangiaceae</taxon>
        <taxon>Hyalangium</taxon>
    </lineage>
</organism>
<protein>
    <recommendedName>
        <fullName evidence="3">Protein ImpG/VasA</fullName>
    </recommendedName>
</protein>
<dbReference type="AlphaFoldDB" id="A0A085W5T0"/>
<comment type="caution">
    <text evidence="1">The sequence shown here is derived from an EMBL/GenBank/DDBJ whole genome shotgun (WGS) entry which is preliminary data.</text>
</comment>
<dbReference type="STRING" id="394096.DB31_3102"/>
<accession>A0A085W5T0</accession>
<evidence type="ECO:0000313" key="1">
    <source>
        <dbReference type="EMBL" id="KFE63043.1"/>
    </source>
</evidence>
<sequence length="548" mass="61323">MAETNQLYQDYLAELAALERFRQGFRHTYPGVPLEQEDPDVRRLVEALAFFSVQTRHATLRNLRSTWLRLFSSFFHCLLEPLPATGLVQAAPTEKMVEAAVLPRGTELSLRPVGGEAGSFRLERDLRVLPIFLEETQVLSLADGGHRLILRFAAAFPRRDPVEVLSLHVRHLEEYGSSLAVYHALRKHLQQVRVVYDAKADERSAGQLCEHSFGPTPFAPDDASLYANPLQRARSFFQLPEQGLFLHIRVAPTRQAWNRFSLCLDLKKEWSVGRSRHPDFLRPFVAPVVNLKAAPAQPITLDGTRTEHPLLGLRNGHGFRLHSVTGVYVQGSRGREPMRPAHVPGPGPSYELDEQLAADGNPLHQLLVQMPEAFLEPRKLHVDALWYQPHFATEAMGRLEASTPSLHVEGLRWRVLGDVQPPRESPLRQDVPALTRLLSWKVRPTLERDELAALLSYLGTFQESAFGPILPLLRALRCSVLPDGALRGTGLRHVYEARLAPFDASQEALVACFLEQVLALLDAWNGEASVELRPSVDGAGAFNPWGTP</sequence>
<name>A0A085W5T0_9BACT</name>
<proteinExistence type="predicted"/>
<gene>
    <name evidence="1" type="ORF">DB31_3102</name>
</gene>
<dbReference type="OrthoDB" id="5481098at2"/>
<dbReference type="RefSeq" id="WP_044196725.1">
    <property type="nucleotide sequence ID" value="NZ_JMCB01000019.1"/>
</dbReference>
<evidence type="ECO:0000313" key="2">
    <source>
        <dbReference type="Proteomes" id="UP000028725"/>
    </source>
</evidence>
<dbReference type="Pfam" id="PF05947">
    <property type="entry name" value="T6SS_TssF"/>
    <property type="match status" value="1"/>
</dbReference>